<reference evidence="2" key="1">
    <citation type="submission" date="2019-09" db="EMBL/GenBank/DDBJ databases">
        <title>The Mitochondrial Proteome of the Jakobid, Andalucia godoyi, a Protist With the Most Gene-Rich and Bacteria-Like Mitochondrial Genome.</title>
        <authorList>
            <person name="Gray M.W."/>
            <person name="Burger G."/>
            <person name="Derelle R."/>
            <person name="Klimes V."/>
            <person name="Leger M."/>
            <person name="Sarrasin M."/>
            <person name="Vlcek C."/>
            <person name="Roger A.J."/>
            <person name="Elias M."/>
            <person name="Lang B.F."/>
        </authorList>
    </citation>
    <scope>NUCLEOTIDE SEQUENCE</scope>
    <source>
        <strain evidence="2">And28</strain>
    </source>
</reference>
<feature type="compositionally biased region" description="Polar residues" evidence="1">
    <location>
        <begin position="126"/>
        <end position="135"/>
    </location>
</feature>
<evidence type="ECO:0000313" key="2">
    <source>
        <dbReference type="EMBL" id="KAF0852322.1"/>
    </source>
</evidence>
<evidence type="ECO:0000313" key="3">
    <source>
        <dbReference type="Proteomes" id="UP000799049"/>
    </source>
</evidence>
<proteinExistence type="predicted"/>
<dbReference type="Proteomes" id="UP000799049">
    <property type="component" value="Unassembled WGS sequence"/>
</dbReference>
<dbReference type="SUPFAM" id="SSF52540">
    <property type="entry name" value="P-loop containing nucleoside triphosphate hydrolases"/>
    <property type="match status" value="1"/>
</dbReference>
<dbReference type="Gene3D" id="3.40.50.300">
    <property type="entry name" value="P-loop containing nucleotide triphosphate hydrolases"/>
    <property type="match status" value="1"/>
</dbReference>
<organism evidence="2 3">
    <name type="scientific">Andalucia godoyi</name>
    <name type="common">Flagellate</name>
    <dbReference type="NCBI Taxonomy" id="505711"/>
    <lineage>
        <taxon>Eukaryota</taxon>
        <taxon>Discoba</taxon>
        <taxon>Jakobida</taxon>
        <taxon>Andalucina</taxon>
        <taxon>Andaluciidae</taxon>
        <taxon>Andalucia</taxon>
    </lineage>
</organism>
<dbReference type="AlphaFoldDB" id="A0A8K0AG74"/>
<accession>A0A8K0AG74</accession>
<keyword evidence="3" id="KW-1185">Reference proteome</keyword>
<comment type="caution">
    <text evidence="2">The sequence shown here is derived from an EMBL/GenBank/DDBJ whole genome shotgun (WGS) entry which is preliminary data.</text>
</comment>
<dbReference type="OrthoDB" id="2316594at2759"/>
<name>A0A8K0AG74_ANDGO</name>
<protein>
    <submittedName>
        <fullName evidence="2">Conserved mitochondrial AAA_10 domain-containing protein</fullName>
    </submittedName>
</protein>
<feature type="region of interest" description="Disordered" evidence="1">
    <location>
        <begin position="126"/>
        <end position="160"/>
    </location>
</feature>
<gene>
    <name evidence="2" type="ORF">ANDGO_01855</name>
</gene>
<dbReference type="InterPro" id="IPR027417">
    <property type="entry name" value="P-loop_NTPase"/>
</dbReference>
<dbReference type="EMBL" id="VRVR01000045">
    <property type="protein sequence ID" value="KAF0852322.1"/>
    <property type="molecule type" value="Genomic_DNA"/>
</dbReference>
<sequence>MAASSTKTATEFRSAFLSSQHCNPQVRASLLLTRTLLLRAYSEWKYSPKISLKALVEEWTKQGFTEPPASNTSDLNLTTRFFHLNLPLELTSGSISSSSAATASNPVRPSTASLAQPAIVISNAKHSSLTRTPAQVNERKQLPVANRSEPPKTAPPIDPEMLRRRASLLQSPVKQHEDITADVSRFIHSYVNEGAITAKSTVQVNSRMARVSLLDGNNASLLEQVSLLGTLRTSPTAANSLNDQGSRLFLNVHHPFCFVAVGVQGSGKSHTVGVLLENCMMTAAQLGSCPSPAAASATPVCDLGITTLREPMSALVFHYDQGCNTICEAAGLGTPSPDMLSFISDKIRGTASSVSLPRVEDIVVLVSPSCYRQRKRAYAEKVGSHCVVLPLLFSPQTLTAKHICQMMHLTEGSNQLYKAVMLTELRSIQRQDTPLNFSQMMDSVIANCPFDTQKDALRQRKDVFEEFMADCEKNAEYKDAFGNLELFAKKGRMIIADLSDPMLSPDEANGLFHVLFEQFRSIQGLTGKVVVFDEAHKYMKEGDCSGTLCSAICESVRLLRHEATRVVISTQNPKALTSELLELANIVLIHRFHSQEWFNYLKTKISLEDGLLSEIQELGDGESLVFANRSAVQGYKQSASVIPCTVRRRLTKDRGASVVHQEVN</sequence>
<evidence type="ECO:0000256" key="1">
    <source>
        <dbReference type="SAM" id="MobiDB-lite"/>
    </source>
</evidence>